<dbReference type="GO" id="GO:0004674">
    <property type="term" value="F:protein serine/threonine kinase activity"/>
    <property type="evidence" value="ECO:0007669"/>
    <property type="project" value="UniProtKB-KW"/>
</dbReference>
<evidence type="ECO:0000313" key="13">
    <source>
        <dbReference type="Proteomes" id="UP000784294"/>
    </source>
</evidence>
<evidence type="ECO:0000256" key="2">
    <source>
        <dbReference type="ARBA" id="ARBA00022527"/>
    </source>
</evidence>
<dbReference type="PROSITE" id="PS50011">
    <property type="entry name" value="PROTEIN_KINASE_DOM"/>
    <property type="match status" value="1"/>
</dbReference>
<dbReference type="InterPro" id="IPR000719">
    <property type="entry name" value="Prot_kinase_dom"/>
</dbReference>
<dbReference type="FunFam" id="3.30.200.20:FF:000003">
    <property type="entry name" value="Non-specific serine/threonine protein kinase"/>
    <property type="match status" value="1"/>
</dbReference>
<dbReference type="GO" id="GO:0005524">
    <property type="term" value="F:ATP binding"/>
    <property type="evidence" value="ECO:0007669"/>
    <property type="project" value="UniProtKB-UniRule"/>
</dbReference>
<keyword evidence="4 9" id="KW-0547">Nucleotide-binding</keyword>
<organism evidence="12 13">
    <name type="scientific">Protopolystoma xenopodis</name>
    <dbReference type="NCBI Taxonomy" id="117903"/>
    <lineage>
        <taxon>Eukaryota</taxon>
        <taxon>Metazoa</taxon>
        <taxon>Spiralia</taxon>
        <taxon>Lophotrochozoa</taxon>
        <taxon>Platyhelminthes</taxon>
        <taxon>Monogenea</taxon>
        <taxon>Polyopisthocotylea</taxon>
        <taxon>Polystomatidea</taxon>
        <taxon>Polystomatidae</taxon>
        <taxon>Protopolystoma</taxon>
    </lineage>
</organism>
<dbReference type="AlphaFoldDB" id="A0A3S5AC58"/>
<dbReference type="SMART" id="SM00220">
    <property type="entry name" value="S_TKc"/>
    <property type="match status" value="1"/>
</dbReference>
<dbReference type="PROSITE" id="PS00107">
    <property type="entry name" value="PROTEIN_KINASE_ATP"/>
    <property type="match status" value="1"/>
</dbReference>
<dbReference type="InterPro" id="IPR011009">
    <property type="entry name" value="Kinase-like_dom_sf"/>
</dbReference>
<keyword evidence="5" id="KW-0418">Kinase</keyword>
<proteinExistence type="inferred from homology"/>
<gene>
    <name evidence="12" type="ORF">PXEA_LOCUS18807</name>
</gene>
<evidence type="ECO:0000259" key="11">
    <source>
        <dbReference type="PROSITE" id="PS50011"/>
    </source>
</evidence>
<evidence type="ECO:0000256" key="7">
    <source>
        <dbReference type="ARBA" id="ARBA00047899"/>
    </source>
</evidence>
<comment type="catalytic activity">
    <reaction evidence="8">
        <text>L-seryl-[protein] + ATP = O-phospho-L-seryl-[protein] + ADP + H(+)</text>
        <dbReference type="Rhea" id="RHEA:17989"/>
        <dbReference type="Rhea" id="RHEA-COMP:9863"/>
        <dbReference type="Rhea" id="RHEA-COMP:11604"/>
        <dbReference type="ChEBI" id="CHEBI:15378"/>
        <dbReference type="ChEBI" id="CHEBI:29999"/>
        <dbReference type="ChEBI" id="CHEBI:30616"/>
        <dbReference type="ChEBI" id="CHEBI:83421"/>
        <dbReference type="ChEBI" id="CHEBI:456216"/>
        <dbReference type="EC" id="2.7.11.1"/>
    </reaction>
</comment>
<comment type="caution">
    <text evidence="12">The sequence shown here is derived from an EMBL/GenBank/DDBJ whole genome shotgun (WGS) entry which is preliminary data.</text>
</comment>
<keyword evidence="2 10" id="KW-0723">Serine/threonine-protein kinase</keyword>
<dbReference type="SUPFAM" id="SSF56112">
    <property type="entry name" value="Protein kinase-like (PK-like)"/>
    <property type="match status" value="1"/>
</dbReference>
<dbReference type="FunFam" id="1.10.510.10:FF:000956">
    <property type="entry name" value="CAMK family protein kinase"/>
    <property type="match status" value="1"/>
</dbReference>
<accession>A0A3S5AC58</accession>
<sequence length="346" mass="38829">MRYVRQLSNITSKRCNGFGLTAMALETGFHVLIAEPNFSATSNPAPYLNNESSFTVSPNAEPKSATADSNISSRFYHSDQILLDSNDSGKKNFGKYRLLRTIGKGNFAKVKLAVHLATGVEVAIKIINKTLMDATLFERLKREITIMKTTSHPNIVKLLEIIENEDVLCLVMEYASGGEIFDYLVAHGRMREKEARIKFRQLISAINYCHSKRIAHRDLKAENILLDGNLNVKVADFGLANTFEPNQRLTTFCGSPPYAAPELFLGIPYYGPGVDIWSLGVILFTLVLGQLPFDANDLKELRAKILNVQYNIPKGAISTECEQLIRKMLVLDPKKRYSLKFLDFMV</sequence>
<dbReference type="PROSITE" id="PS00108">
    <property type="entry name" value="PROTEIN_KINASE_ST"/>
    <property type="match status" value="1"/>
</dbReference>
<dbReference type="Gene3D" id="1.10.510.10">
    <property type="entry name" value="Transferase(Phosphotransferase) domain 1"/>
    <property type="match status" value="1"/>
</dbReference>
<dbReference type="PANTHER" id="PTHR24346">
    <property type="entry name" value="MAP/MICROTUBULE AFFINITY-REGULATING KINASE"/>
    <property type="match status" value="1"/>
</dbReference>
<dbReference type="InterPro" id="IPR017441">
    <property type="entry name" value="Protein_kinase_ATP_BS"/>
</dbReference>
<dbReference type="Proteomes" id="UP000784294">
    <property type="component" value="Unassembled WGS sequence"/>
</dbReference>
<evidence type="ECO:0000256" key="10">
    <source>
        <dbReference type="RuleBase" id="RU000304"/>
    </source>
</evidence>
<keyword evidence="3" id="KW-0808">Transferase</keyword>
<reference evidence="12" key="1">
    <citation type="submission" date="2018-11" db="EMBL/GenBank/DDBJ databases">
        <authorList>
            <consortium name="Pathogen Informatics"/>
        </authorList>
    </citation>
    <scope>NUCLEOTIDE SEQUENCE</scope>
</reference>
<comment type="catalytic activity">
    <reaction evidence="7">
        <text>L-threonyl-[protein] + ATP = O-phospho-L-threonyl-[protein] + ADP + H(+)</text>
        <dbReference type="Rhea" id="RHEA:46608"/>
        <dbReference type="Rhea" id="RHEA-COMP:11060"/>
        <dbReference type="Rhea" id="RHEA-COMP:11605"/>
        <dbReference type="ChEBI" id="CHEBI:15378"/>
        <dbReference type="ChEBI" id="CHEBI:30013"/>
        <dbReference type="ChEBI" id="CHEBI:30616"/>
        <dbReference type="ChEBI" id="CHEBI:61977"/>
        <dbReference type="ChEBI" id="CHEBI:456216"/>
        <dbReference type="EC" id="2.7.11.1"/>
    </reaction>
</comment>
<dbReference type="EC" id="2.7.11.1" evidence="1"/>
<dbReference type="OrthoDB" id="504170at2759"/>
<name>A0A3S5AC58_9PLAT</name>
<evidence type="ECO:0000313" key="12">
    <source>
        <dbReference type="EMBL" id="VEL25367.1"/>
    </source>
</evidence>
<keyword evidence="13" id="KW-1185">Reference proteome</keyword>
<evidence type="ECO:0000256" key="1">
    <source>
        <dbReference type="ARBA" id="ARBA00012513"/>
    </source>
</evidence>
<keyword evidence="6 9" id="KW-0067">ATP-binding</keyword>
<comment type="similarity">
    <text evidence="10">Belongs to the protein kinase superfamily.</text>
</comment>
<protein>
    <recommendedName>
        <fullName evidence="1">non-specific serine/threonine protein kinase</fullName>
        <ecNumber evidence="1">2.7.11.1</ecNumber>
    </recommendedName>
</protein>
<dbReference type="InterPro" id="IPR008271">
    <property type="entry name" value="Ser/Thr_kinase_AS"/>
</dbReference>
<dbReference type="GO" id="GO:0005737">
    <property type="term" value="C:cytoplasm"/>
    <property type="evidence" value="ECO:0007669"/>
    <property type="project" value="TreeGrafter"/>
</dbReference>
<feature type="binding site" evidence="9">
    <location>
        <position position="125"/>
    </location>
    <ligand>
        <name>ATP</name>
        <dbReference type="ChEBI" id="CHEBI:30616"/>
    </ligand>
</feature>
<dbReference type="GO" id="GO:0035556">
    <property type="term" value="P:intracellular signal transduction"/>
    <property type="evidence" value="ECO:0007669"/>
    <property type="project" value="TreeGrafter"/>
</dbReference>
<evidence type="ECO:0000256" key="3">
    <source>
        <dbReference type="ARBA" id="ARBA00022679"/>
    </source>
</evidence>
<evidence type="ECO:0000256" key="5">
    <source>
        <dbReference type="ARBA" id="ARBA00022777"/>
    </source>
</evidence>
<dbReference type="EMBL" id="CAAALY010073449">
    <property type="protein sequence ID" value="VEL25367.1"/>
    <property type="molecule type" value="Genomic_DNA"/>
</dbReference>
<feature type="domain" description="Protein kinase" evidence="11">
    <location>
        <begin position="96"/>
        <end position="346"/>
    </location>
</feature>
<evidence type="ECO:0000256" key="6">
    <source>
        <dbReference type="ARBA" id="ARBA00022840"/>
    </source>
</evidence>
<dbReference type="PANTHER" id="PTHR24346:SF82">
    <property type="entry name" value="KP78A-RELATED"/>
    <property type="match status" value="1"/>
</dbReference>
<dbReference type="Pfam" id="PF00069">
    <property type="entry name" value="Pkinase"/>
    <property type="match status" value="1"/>
</dbReference>
<evidence type="ECO:0000256" key="4">
    <source>
        <dbReference type="ARBA" id="ARBA00022741"/>
    </source>
</evidence>
<evidence type="ECO:0000256" key="8">
    <source>
        <dbReference type="ARBA" id="ARBA00048679"/>
    </source>
</evidence>
<evidence type="ECO:0000256" key="9">
    <source>
        <dbReference type="PROSITE-ProRule" id="PRU10141"/>
    </source>
</evidence>